<dbReference type="PROSITE" id="PS00141">
    <property type="entry name" value="ASP_PROTEASE"/>
    <property type="match status" value="1"/>
</dbReference>
<keyword evidence="2 4" id="KW-0064">Aspartyl protease</keyword>
<name>A0AAD7X8V2_9APHY</name>
<reference evidence="7" key="1">
    <citation type="submission" date="2022-11" db="EMBL/GenBank/DDBJ databases">
        <title>Genome Sequence of Cubamyces cubensis.</title>
        <authorList>
            <person name="Buettner E."/>
        </authorList>
    </citation>
    <scope>NUCLEOTIDE SEQUENCE</scope>
    <source>
        <strain evidence="7">MPL-01</strain>
    </source>
</reference>
<evidence type="ECO:0000256" key="2">
    <source>
        <dbReference type="ARBA" id="ARBA00022750"/>
    </source>
</evidence>
<evidence type="ECO:0000256" key="4">
    <source>
        <dbReference type="RuleBase" id="RU000454"/>
    </source>
</evidence>
<keyword evidence="4" id="KW-0645">Protease</keyword>
<dbReference type="PROSITE" id="PS51767">
    <property type="entry name" value="PEPTIDASE_A1"/>
    <property type="match status" value="1"/>
</dbReference>
<accession>A0AAD7X8V2</accession>
<dbReference type="GO" id="GO:0004190">
    <property type="term" value="F:aspartic-type endopeptidase activity"/>
    <property type="evidence" value="ECO:0007669"/>
    <property type="project" value="UniProtKB-KW"/>
</dbReference>
<feature type="active site" evidence="3">
    <location>
        <position position="192"/>
    </location>
</feature>
<comment type="caution">
    <text evidence="7">The sequence shown here is derived from an EMBL/GenBank/DDBJ whole genome shotgun (WGS) entry which is preliminary data.</text>
</comment>
<protein>
    <recommendedName>
        <fullName evidence="6">Peptidase A1 domain-containing protein</fullName>
    </recommendedName>
</protein>
<dbReference type="CDD" id="cd05471">
    <property type="entry name" value="pepsin_like"/>
    <property type="match status" value="1"/>
</dbReference>
<dbReference type="InterPro" id="IPR034164">
    <property type="entry name" value="Pepsin-like_dom"/>
</dbReference>
<feature type="active site" evidence="3">
    <location>
        <position position="392"/>
    </location>
</feature>
<sequence length="520" mass="54970">MRGRPTHIAAGWPALYQILYLAPRLPVWEATTQFYLVGAVHPNLEICNFYDDPCSRRDAAAIIYRYIRAHYDAFYPQAQLSIRLLFAMLARLLPLITLSIAAAVAAKPVVIRESPVTLPIARRFNATAAPNLLKADQARAKVLKEQGLARGKDAASFKKAGIFDLPVTNGAVDYTASVGVGTPPTQYDLIVDTGSSNTWVGAGKAYVETSSSVDTGEEVFVEYGSGLFFGMIDRDHVMYAAAHPATAYPVGEEYIDTVTLGDLVLTKQSIGVAELAFGFDGVDGILGIGPVDLTEGTTSGGGEIPTVLDTALAEGLISDELVGVSFEPTTSLSVTNGELTFGGTDSSKFTGEIAYVPVTSTSPASAYVGIDQSITYGSAGTTILSSTAGITDTGTTLVLIASDALSAYQAATGAVADSATGLLKITQAQFDNLESLFFHIGENTYEFTANAQIWPRALNTAIGGDADGIYLIVADLGSDSGEGLDFIDGFSFLERFYYVWDVANARVGFATTPFTDATTN</sequence>
<dbReference type="PRINTS" id="PR00792">
    <property type="entry name" value="PEPSIN"/>
</dbReference>
<dbReference type="PANTHER" id="PTHR47966:SF51">
    <property type="entry name" value="BETA-SITE APP-CLEAVING ENZYME, ISOFORM A-RELATED"/>
    <property type="match status" value="1"/>
</dbReference>
<dbReference type="EMBL" id="JAPEVG010000415">
    <property type="protein sequence ID" value="KAJ8463126.1"/>
    <property type="molecule type" value="Genomic_DNA"/>
</dbReference>
<evidence type="ECO:0000313" key="7">
    <source>
        <dbReference type="EMBL" id="KAJ8463126.1"/>
    </source>
</evidence>
<dbReference type="SUPFAM" id="SSF50630">
    <property type="entry name" value="Acid proteases"/>
    <property type="match status" value="1"/>
</dbReference>
<dbReference type="GO" id="GO:0006508">
    <property type="term" value="P:proteolysis"/>
    <property type="evidence" value="ECO:0007669"/>
    <property type="project" value="UniProtKB-KW"/>
</dbReference>
<keyword evidence="8" id="KW-1185">Reference proteome</keyword>
<feature type="domain" description="Peptidase A1" evidence="6">
    <location>
        <begin position="174"/>
        <end position="510"/>
    </location>
</feature>
<dbReference type="InterPro" id="IPR001461">
    <property type="entry name" value="Aspartic_peptidase_A1"/>
</dbReference>
<keyword evidence="5" id="KW-0472">Membrane</keyword>
<proteinExistence type="inferred from homology"/>
<dbReference type="InterPro" id="IPR033121">
    <property type="entry name" value="PEPTIDASE_A1"/>
</dbReference>
<dbReference type="Gene3D" id="2.40.70.10">
    <property type="entry name" value="Acid Proteases"/>
    <property type="match status" value="2"/>
</dbReference>
<evidence type="ECO:0000256" key="3">
    <source>
        <dbReference type="PIRSR" id="PIRSR601461-1"/>
    </source>
</evidence>
<evidence type="ECO:0000256" key="5">
    <source>
        <dbReference type="SAM" id="Phobius"/>
    </source>
</evidence>
<dbReference type="Pfam" id="PF00026">
    <property type="entry name" value="Asp"/>
    <property type="match status" value="1"/>
</dbReference>
<keyword evidence="5" id="KW-0812">Transmembrane</keyword>
<keyword evidence="4" id="KW-0378">Hydrolase</keyword>
<dbReference type="AlphaFoldDB" id="A0AAD7X8V2"/>
<evidence type="ECO:0000259" key="6">
    <source>
        <dbReference type="PROSITE" id="PS51767"/>
    </source>
</evidence>
<organism evidence="7 8">
    <name type="scientific">Trametes cubensis</name>
    <dbReference type="NCBI Taxonomy" id="1111947"/>
    <lineage>
        <taxon>Eukaryota</taxon>
        <taxon>Fungi</taxon>
        <taxon>Dikarya</taxon>
        <taxon>Basidiomycota</taxon>
        <taxon>Agaricomycotina</taxon>
        <taxon>Agaricomycetes</taxon>
        <taxon>Polyporales</taxon>
        <taxon>Polyporaceae</taxon>
        <taxon>Trametes</taxon>
    </lineage>
</organism>
<feature type="transmembrane region" description="Helical" evidence="5">
    <location>
        <begin position="84"/>
        <end position="106"/>
    </location>
</feature>
<evidence type="ECO:0000313" key="8">
    <source>
        <dbReference type="Proteomes" id="UP001215151"/>
    </source>
</evidence>
<evidence type="ECO:0000256" key="1">
    <source>
        <dbReference type="ARBA" id="ARBA00007447"/>
    </source>
</evidence>
<gene>
    <name evidence="7" type="ORF">ONZ51_g10454</name>
</gene>
<dbReference type="InterPro" id="IPR001969">
    <property type="entry name" value="Aspartic_peptidase_AS"/>
</dbReference>
<dbReference type="Proteomes" id="UP001215151">
    <property type="component" value="Unassembled WGS sequence"/>
</dbReference>
<keyword evidence="5" id="KW-1133">Transmembrane helix</keyword>
<comment type="similarity">
    <text evidence="1 4">Belongs to the peptidase A1 family.</text>
</comment>
<dbReference type="InterPro" id="IPR021109">
    <property type="entry name" value="Peptidase_aspartic_dom_sf"/>
</dbReference>
<dbReference type="PANTHER" id="PTHR47966">
    <property type="entry name" value="BETA-SITE APP-CLEAVING ENZYME, ISOFORM A-RELATED"/>
    <property type="match status" value="1"/>
</dbReference>